<accession>A0A8J7I6N7</accession>
<evidence type="ECO:0000313" key="1">
    <source>
        <dbReference type="EMBL" id="MBH8574928.1"/>
    </source>
</evidence>
<evidence type="ECO:0000313" key="2">
    <source>
        <dbReference type="Proteomes" id="UP000662314"/>
    </source>
</evidence>
<dbReference type="Proteomes" id="UP000662314">
    <property type="component" value="Unassembled WGS sequence"/>
</dbReference>
<comment type="caution">
    <text evidence="1">The sequence shown here is derived from an EMBL/GenBank/DDBJ whole genome shotgun (WGS) entry which is preliminary data.</text>
</comment>
<name>A0A8J7I6N7_9NOST</name>
<proteinExistence type="predicted"/>
<keyword evidence="2" id="KW-1185">Reference proteome</keyword>
<reference evidence="1 2" key="1">
    <citation type="journal article" date="2021" name="Int. J. Syst. Evol. Microbiol.">
        <title>Amazonocrinis nigriterrae gen. nov., sp. nov., Atlanticothrix silvestris gen. nov., sp. nov. and Dendronalium phyllosphericum gen. nov., sp. nov., nostocacean cyanobacteria from Brazilian environments.</title>
        <authorList>
            <person name="Alvarenga D.O."/>
            <person name="Andreote A.P.D."/>
            <person name="Branco L.H.Z."/>
            <person name="Delbaje E."/>
            <person name="Cruz R.B."/>
            <person name="Varani A.M."/>
            <person name="Fiore M.F."/>
        </authorList>
    </citation>
    <scope>NUCLEOTIDE SEQUENCE [LARGE SCALE GENOMIC DNA]</scope>
    <source>
        <strain evidence="1 2">CENA369</strain>
    </source>
</reference>
<gene>
    <name evidence="1" type="ORF">I8752_18270</name>
</gene>
<dbReference type="EMBL" id="JAECZA010000091">
    <property type="protein sequence ID" value="MBH8574928.1"/>
    <property type="molecule type" value="Genomic_DNA"/>
</dbReference>
<dbReference type="AlphaFoldDB" id="A0A8J7I6N7"/>
<dbReference type="RefSeq" id="WP_214433731.1">
    <property type="nucleotide sequence ID" value="NZ_CAWPUQ010000330.1"/>
</dbReference>
<protein>
    <submittedName>
        <fullName evidence="1">Uncharacterized protein</fullName>
    </submittedName>
</protein>
<sequence>MSVNYPELHVDWIVDLRHRMKLNYETVENFADSNKLNYLDCFWFFKGNPVVEESFKGICDVLNCDWEKVQLPHI</sequence>
<organism evidence="1 2">
    <name type="scientific">Dendronalium phyllosphericum CENA369</name>
    <dbReference type="NCBI Taxonomy" id="1725256"/>
    <lineage>
        <taxon>Bacteria</taxon>
        <taxon>Bacillati</taxon>
        <taxon>Cyanobacteriota</taxon>
        <taxon>Cyanophyceae</taxon>
        <taxon>Nostocales</taxon>
        <taxon>Nostocaceae</taxon>
        <taxon>Dendronalium</taxon>
        <taxon>Dendronalium phyllosphericum</taxon>
    </lineage>
</organism>